<evidence type="ECO:0000313" key="2">
    <source>
        <dbReference type="WBParaSite" id="ES5_v2.g27357.t1"/>
    </source>
</evidence>
<name>A0AC34GCE7_9BILA</name>
<proteinExistence type="predicted"/>
<dbReference type="Proteomes" id="UP000887579">
    <property type="component" value="Unplaced"/>
</dbReference>
<accession>A0AC34GCE7</accession>
<sequence length="78" mass="9409">MTSKNLFKRRLRATINHEDFRKKLSIFAFVLIGWCAFWAIGFTDFLFEVDFKKFEWPPFVDVREQVVLEMLGDRPSYL</sequence>
<reference evidence="2" key="1">
    <citation type="submission" date="2022-11" db="UniProtKB">
        <authorList>
            <consortium name="WormBaseParasite"/>
        </authorList>
    </citation>
    <scope>IDENTIFICATION</scope>
</reference>
<organism evidence="1 2">
    <name type="scientific">Panagrolaimus sp. ES5</name>
    <dbReference type="NCBI Taxonomy" id="591445"/>
    <lineage>
        <taxon>Eukaryota</taxon>
        <taxon>Metazoa</taxon>
        <taxon>Ecdysozoa</taxon>
        <taxon>Nematoda</taxon>
        <taxon>Chromadorea</taxon>
        <taxon>Rhabditida</taxon>
        <taxon>Tylenchina</taxon>
        <taxon>Panagrolaimomorpha</taxon>
        <taxon>Panagrolaimoidea</taxon>
        <taxon>Panagrolaimidae</taxon>
        <taxon>Panagrolaimus</taxon>
    </lineage>
</organism>
<evidence type="ECO:0000313" key="1">
    <source>
        <dbReference type="Proteomes" id="UP000887579"/>
    </source>
</evidence>
<protein>
    <submittedName>
        <fullName evidence="2">Uncharacterized protein</fullName>
    </submittedName>
</protein>
<dbReference type="WBParaSite" id="ES5_v2.g27357.t1">
    <property type="protein sequence ID" value="ES5_v2.g27357.t1"/>
    <property type="gene ID" value="ES5_v2.g27357"/>
</dbReference>